<evidence type="ECO:0000313" key="8">
    <source>
        <dbReference type="Proteomes" id="UP001562425"/>
    </source>
</evidence>
<dbReference type="PANTHER" id="PTHR12385:SF96">
    <property type="entry name" value="CHOLINE TRANSPORTER-LIKE PROTEIN"/>
    <property type="match status" value="1"/>
</dbReference>
<sequence length="525" mass="58168">MFGLVVACIPSTDIFRTIYGYDDCGNICGRNNIRAIDLPCSGEDMRYKPYLLLTVTASSLDPLRSCVEDCNTNEGYELIFNRCVRFQLRGLGQEPPPQGYLDELWQDVGNFWLELFALCVMALVGSFGMLVLLWCATRVVILAMVASIVGVCFCGTVWLWYTWYHADGRSSSTLLWYAVGSTITTLIVLPLITLVWKKITMVVELMAEAGEAIRSMLAMLCIPIATITTLLVTFSLAAIFILVIESSGQAKLVDGSVTYQKSTTTLITRWYHLITLAWFLQFVYGCQHLVTAGATTQWFFTRNKSTLKSPVPRSWSVLIRYHLGTVALGSLLMSFIQLLQWLQRILLYTSGKSQKLQRLGNACLCCVGCCRGLLDPVCRNAYSLTAMRGLPLCVAGTEAVRLMRVNAANVVGVMPTESVVLLLAKVFVVALVGYTGLELANRRAELYHPYVMAGAACALCFLIADCFLLLYEVTTDTIFLCICKDSEVNDGTSSRPYYMSARLESFVQRGQPDKMDSEQPSGSSS</sequence>
<feature type="transmembrane region" description="Helical" evidence="6">
    <location>
        <begin position="278"/>
        <end position="300"/>
    </location>
</feature>
<evidence type="ECO:0000256" key="6">
    <source>
        <dbReference type="RuleBase" id="RU368066"/>
    </source>
</evidence>
<organism evidence="7 8">
    <name type="scientific">Culex pipiens pipiens</name>
    <name type="common">Northern house mosquito</name>
    <dbReference type="NCBI Taxonomy" id="38569"/>
    <lineage>
        <taxon>Eukaryota</taxon>
        <taxon>Metazoa</taxon>
        <taxon>Ecdysozoa</taxon>
        <taxon>Arthropoda</taxon>
        <taxon>Hexapoda</taxon>
        <taxon>Insecta</taxon>
        <taxon>Pterygota</taxon>
        <taxon>Neoptera</taxon>
        <taxon>Endopterygota</taxon>
        <taxon>Diptera</taxon>
        <taxon>Nematocera</taxon>
        <taxon>Culicoidea</taxon>
        <taxon>Culicidae</taxon>
        <taxon>Culicinae</taxon>
        <taxon>Culicini</taxon>
        <taxon>Culex</taxon>
        <taxon>Culex</taxon>
    </lineage>
</organism>
<dbReference type="InterPro" id="IPR007603">
    <property type="entry name" value="Choline_transptr-like"/>
</dbReference>
<feature type="transmembrane region" description="Helical" evidence="6">
    <location>
        <begin position="175"/>
        <end position="196"/>
    </location>
</feature>
<dbReference type="PANTHER" id="PTHR12385">
    <property type="entry name" value="CHOLINE TRANSPORTER-LIKE (SLC FAMILY 44)"/>
    <property type="match status" value="1"/>
</dbReference>
<comment type="caution">
    <text evidence="7">The sequence shown here is derived from an EMBL/GenBank/DDBJ whole genome shotgun (WGS) entry which is preliminary data.</text>
</comment>
<keyword evidence="5 6" id="KW-0472">Membrane</keyword>
<evidence type="ECO:0000256" key="4">
    <source>
        <dbReference type="ARBA" id="ARBA00022989"/>
    </source>
</evidence>
<feature type="transmembrane region" description="Helical" evidence="6">
    <location>
        <begin position="321"/>
        <end position="342"/>
    </location>
</feature>
<keyword evidence="8" id="KW-1185">Reference proteome</keyword>
<accession>A0ABD1D1S0</accession>
<dbReference type="AlphaFoldDB" id="A0ABD1D1S0"/>
<evidence type="ECO:0000313" key="7">
    <source>
        <dbReference type="EMBL" id="KAL1389166.1"/>
    </source>
</evidence>
<evidence type="ECO:0000256" key="3">
    <source>
        <dbReference type="ARBA" id="ARBA00022692"/>
    </source>
</evidence>
<comment type="subcellular location">
    <subcellularLocation>
        <location evidence="6">Cell membrane</location>
        <topology evidence="6">Multi-pass membrane protein</topology>
    </subcellularLocation>
    <subcellularLocation>
        <location evidence="1">Membrane</location>
        <topology evidence="1">Multi-pass membrane protein</topology>
    </subcellularLocation>
</comment>
<dbReference type="GO" id="GO:0022857">
    <property type="term" value="F:transmembrane transporter activity"/>
    <property type="evidence" value="ECO:0007669"/>
    <property type="project" value="UniProtKB-UniRule"/>
</dbReference>
<feature type="transmembrane region" description="Helical" evidence="6">
    <location>
        <begin position="449"/>
        <end position="471"/>
    </location>
</feature>
<dbReference type="Proteomes" id="UP001562425">
    <property type="component" value="Unassembled WGS sequence"/>
</dbReference>
<feature type="transmembrane region" description="Helical" evidence="6">
    <location>
        <begin position="140"/>
        <end position="163"/>
    </location>
</feature>
<dbReference type="GO" id="GO:0005886">
    <property type="term" value="C:plasma membrane"/>
    <property type="evidence" value="ECO:0007669"/>
    <property type="project" value="UniProtKB-SubCell"/>
</dbReference>
<proteinExistence type="inferred from homology"/>
<feature type="transmembrane region" description="Helical" evidence="6">
    <location>
        <begin position="217"/>
        <end position="244"/>
    </location>
</feature>
<name>A0ABD1D1S0_CULPP</name>
<comment type="similarity">
    <text evidence="2 6">Belongs to the CTL (choline transporter-like) family.</text>
</comment>
<evidence type="ECO:0000256" key="2">
    <source>
        <dbReference type="ARBA" id="ARBA00007168"/>
    </source>
</evidence>
<dbReference type="EMBL" id="JBEHCU010008046">
    <property type="protein sequence ID" value="KAL1389166.1"/>
    <property type="molecule type" value="Genomic_DNA"/>
</dbReference>
<feature type="transmembrane region" description="Helical" evidence="6">
    <location>
        <begin position="419"/>
        <end position="437"/>
    </location>
</feature>
<evidence type="ECO:0000256" key="5">
    <source>
        <dbReference type="ARBA" id="ARBA00023136"/>
    </source>
</evidence>
<feature type="transmembrane region" description="Helical" evidence="6">
    <location>
        <begin position="111"/>
        <end position="133"/>
    </location>
</feature>
<keyword evidence="3 6" id="KW-0812">Transmembrane</keyword>
<keyword evidence="4 6" id="KW-1133">Transmembrane helix</keyword>
<dbReference type="Pfam" id="PF04515">
    <property type="entry name" value="Choline_transpo"/>
    <property type="match status" value="1"/>
</dbReference>
<gene>
    <name evidence="7" type="ORF">pipiens_012585</name>
</gene>
<comment type="function">
    <text evidence="6">Choline transporter.</text>
</comment>
<protein>
    <recommendedName>
        <fullName evidence="6">Choline transporter-like protein</fullName>
    </recommendedName>
</protein>
<evidence type="ECO:0000256" key="1">
    <source>
        <dbReference type="ARBA" id="ARBA00004141"/>
    </source>
</evidence>
<reference evidence="7 8" key="1">
    <citation type="submission" date="2024-05" db="EMBL/GenBank/DDBJ databases">
        <title>Culex pipiens pipiens assembly and annotation.</title>
        <authorList>
            <person name="Alout H."/>
            <person name="Durand T."/>
        </authorList>
    </citation>
    <scope>NUCLEOTIDE SEQUENCE [LARGE SCALE GENOMIC DNA]</scope>
    <source>
        <strain evidence="7">HA-2024</strain>
        <tissue evidence="7">Whole body</tissue>
    </source>
</reference>